<name>A0A6I1MP37_9CLOT</name>
<dbReference type="AlphaFoldDB" id="A0A6I1MP37"/>
<proteinExistence type="predicted"/>
<reference evidence="1 2" key="1">
    <citation type="submission" date="2019-10" db="EMBL/GenBank/DDBJ databases">
        <title>The Genome Sequence of Clostridium tarantellae Isolated from Fish Brain.</title>
        <authorList>
            <person name="Bano L."/>
            <person name="Kiel M."/>
            <person name="Sales G."/>
            <person name="Doxey A.C."/>
            <person name="Mansfield M.J."/>
            <person name="Schiavone M."/>
            <person name="Rossetto O."/>
            <person name="Pirazzini M."/>
            <person name="Dobrindt U."/>
            <person name="Montecucco C."/>
        </authorList>
    </citation>
    <scope>NUCLEOTIDE SEQUENCE [LARGE SCALE GENOMIC DNA]</scope>
    <source>
        <strain evidence="1 2">DSM 3997</strain>
    </source>
</reference>
<sequence length="300" mass="34673">MANKKIKLYYFYGIIRDENNNKKLAKLSTLLKYLDSISSAERVQEYGEGNMQLKKMNYDKEKQRWELCFLRNIIDAPFITKLDDNTEVAEALDEDEFIGQECCMIFDEKTQVIILQNNRVSISFSAISKFLSEYTEEKIDLFPIVYEDKYCTISDDEGIEYKSIVIGYTDISNLIQLSEGENEESIKAILKYGNSLSALSGKIEFGVGRTKGYLVKEKLKKVVNFFKKNKNATTSLKVKMFDNDNIRILDLISNKLNDSIEISVTKNDPKAFDKILYNMHSRFDVTLVETFSKCKKFTDS</sequence>
<dbReference type="OrthoDB" id="1953580at2"/>
<dbReference type="RefSeq" id="WP_152891108.1">
    <property type="nucleotide sequence ID" value="NZ_WHJC01000240.1"/>
</dbReference>
<accession>A0A6I1MP37</accession>
<keyword evidence="2" id="KW-1185">Reference proteome</keyword>
<dbReference type="EMBL" id="WHJC01000240">
    <property type="protein sequence ID" value="MPQ44543.1"/>
    <property type="molecule type" value="Genomic_DNA"/>
</dbReference>
<comment type="caution">
    <text evidence="1">The sequence shown here is derived from an EMBL/GenBank/DDBJ whole genome shotgun (WGS) entry which is preliminary data.</text>
</comment>
<protein>
    <submittedName>
        <fullName evidence="1">Uncharacterized protein</fullName>
    </submittedName>
</protein>
<gene>
    <name evidence="1" type="ORF">GBZ86_12370</name>
</gene>
<evidence type="ECO:0000313" key="2">
    <source>
        <dbReference type="Proteomes" id="UP000430345"/>
    </source>
</evidence>
<organism evidence="1 2">
    <name type="scientific">Clostridium tarantellae</name>
    <dbReference type="NCBI Taxonomy" id="39493"/>
    <lineage>
        <taxon>Bacteria</taxon>
        <taxon>Bacillati</taxon>
        <taxon>Bacillota</taxon>
        <taxon>Clostridia</taxon>
        <taxon>Eubacteriales</taxon>
        <taxon>Clostridiaceae</taxon>
        <taxon>Clostridium</taxon>
    </lineage>
</organism>
<dbReference type="Proteomes" id="UP000430345">
    <property type="component" value="Unassembled WGS sequence"/>
</dbReference>
<dbReference type="Pfam" id="PF20505">
    <property type="entry name" value="DUF6731"/>
    <property type="match status" value="1"/>
</dbReference>
<evidence type="ECO:0000313" key="1">
    <source>
        <dbReference type="EMBL" id="MPQ44543.1"/>
    </source>
</evidence>
<dbReference type="InterPro" id="IPR046618">
    <property type="entry name" value="DUF6731"/>
</dbReference>